<dbReference type="AlphaFoldDB" id="A0A238XMG3"/>
<protein>
    <submittedName>
        <fullName evidence="3">Transposase</fullName>
    </submittedName>
</protein>
<reference evidence="3 4" key="1">
    <citation type="submission" date="2017-06" db="EMBL/GenBank/DDBJ databases">
        <authorList>
            <person name="Kim H.J."/>
            <person name="Triplett B.A."/>
        </authorList>
    </citation>
    <scope>NUCLEOTIDE SEQUENCE [LARGE SCALE GENOMIC DNA]</scope>
    <source>
        <strain evidence="3 4">DSM 29150</strain>
    </source>
</reference>
<dbReference type="NCBIfam" id="NF033542">
    <property type="entry name" value="transpos_IS110"/>
    <property type="match status" value="1"/>
</dbReference>
<name>A0A238XMG3_9FLAO</name>
<dbReference type="InterPro" id="IPR047650">
    <property type="entry name" value="Transpos_IS110"/>
</dbReference>
<dbReference type="PANTHER" id="PTHR33055">
    <property type="entry name" value="TRANSPOSASE FOR INSERTION SEQUENCE ELEMENT IS1111A"/>
    <property type="match status" value="1"/>
</dbReference>
<feature type="domain" description="Transposase IS116/IS110/IS902 C-terminal" evidence="2">
    <location>
        <begin position="202"/>
        <end position="288"/>
    </location>
</feature>
<proteinExistence type="predicted"/>
<dbReference type="RefSeq" id="WP_089381937.1">
    <property type="nucleotide sequence ID" value="NZ_FZNT01000006.1"/>
</dbReference>
<dbReference type="InterPro" id="IPR002525">
    <property type="entry name" value="Transp_IS110-like_N"/>
</dbReference>
<accession>A0A238XMG3</accession>
<dbReference type="Proteomes" id="UP000198384">
    <property type="component" value="Unassembled WGS sequence"/>
</dbReference>
<evidence type="ECO:0000259" key="2">
    <source>
        <dbReference type="Pfam" id="PF02371"/>
    </source>
</evidence>
<dbReference type="Pfam" id="PF01548">
    <property type="entry name" value="DEDD_Tnp_IS110"/>
    <property type="match status" value="1"/>
</dbReference>
<gene>
    <name evidence="3" type="ORF">SAMN06265371_106180</name>
</gene>
<dbReference type="GO" id="GO:0006313">
    <property type="term" value="P:DNA transposition"/>
    <property type="evidence" value="ECO:0007669"/>
    <property type="project" value="InterPro"/>
</dbReference>
<dbReference type="PANTHER" id="PTHR33055:SF3">
    <property type="entry name" value="PUTATIVE TRANSPOSASE FOR IS117-RELATED"/>
    <property type="match status" value="1"/>
</dbReference>
<feature type="domain" description="Transposase IS110-like N-terminal" evidence="1">
    <location>
        <begin position="8"/>
        <end position="152"/>
    </location>
</feature>
<dbReference type="InterPro" id="IPR003346">
    <property type="entry name" value="Transposase_20"/>
</dbReference>
<dbReference type="GO" id="GO:0003677">
    <property type="term" value="F:DNA binding"/>
    <property type="evidence" value="ECO:0007669"/>
    <property type="project" value="InterPro"/>
</dbReference>
<sequence length="330" mass="37959">MKNYADVIGIDVSKLTIDAHIHKKDVHRLFSNNTKGFKKLLSWAEKQLGLILYFYCFENTGNYSLNLSIYLDERSIDYVEENPLLIKRSAGIVRSKTDKLDSAMIARYAWLHREELGLSSVRDTRHLELGRILAFRDQLVRNRTGMKSSLKELKSLLSSSSTDLCCKSIQRSITYITKQILTLENRMKELIKSEDCLERNFKLLNSIKGVGLILSCQLLYHTSNFNRFNSWRQFSNYCGTAPFEYSSGTSIKRAHKCHHIGDRKMKTLLSLASVSAIQCDSELKLYYKRKIAEGKPKLVALNNVRNKILARVFSVIKRGTPYVELHQYAA</sequence>
<dbReference type="EMBL" id="FZNT01000006">
    <property type="protein sequence ID" value="SNR60196.1"/>
    <property type="molecule type" value="Genomic_DNA"/>
</dbReference>
<dbReference type="Pfam" id="PF02371">
    <property type="entry name" value="Transposase_20"/>
    <property type="match status" value="1"/>
</dbReference>
<evidence type="ECO:0000259" key="1">
    <source>
        <dbReference type="Pfam" id="PF01548"/>
    </source>
</evidence>
<dbReference type="OrthoDB" id="964423at2"/>
<keyword evidence="4" id="KW-1185">Reference proteome</keyword>
<dbReference type="GO" id="GO:0004803">
    <property type="term" value="F:transposase activity"/>
    <property type="evidence" value="ECO:0007669"/>
    <property type="project" value="InterPro"/>
</dbReference>
<evidence type="ECO:0000313" key="3">
    <source>
        <dbReference type="EMBL" id="SNR60196.1"/>
    </source>
</evidence>
<evidence type="ECO:0000313" key="4">
    <source>
        <dbReference type="Proteomes" id="UP000198384"/>
    </source>
</evidence>
<organism evidence="3 4">
    <name type="scientific">Lutibacter agarilyticus</name>
    <dbReference type="NCBI Taxonomy" id="1109740"/>
    <lineage>
        <taxon>Bacteria</taxon>
        <taxon>Pseudomonadati</taxon>
        <taxon>Bacteroidota</taxon>
        <taxon>Flavobacteriia</taxon>
        <taxon>Flavobacteriales</taxon>
        <taxon>Flavobacteriaceae</taxon>
        <taxon>Lutibacter</taxon>
    </lineage>
</organism>